<accession>A0A6J6GBP5</accession>
<dbReference type="AlphaFoldDB" id="A0A6J6GBP5"/>
<dbReference type="CDD" id="cd04301">
    <property type="entry name" value="NAT_SF"/>
    <property type="match status" value="1"/>
</dbReference>
<protein>
    <submittedName>
        <fullName evidence="2">Unannotated protein</fullName>
    </submittedName>
</protein>
<name>A0A6J6GBP5_9ZZZZ</name>
<dbReference type="PROSITE" id="PS51186">
    <property type="entry name" value="GNAT"/>
    <property type="match status" value="1"/>
</dbReference>
<evidence type="ECO:0000313" key="2">
    <source>
        <dbReference type="EMBL" id="CAB4598567.1"/>
    </source>
</evidence>
<evidence type="ECO:0000259" key="1">
    <source>
        <dbReference type="PROSITE" id="PS51186"/>
    </source>
</evidence>
<proteinExistence type="predicted"/>
<sequence length="164" mass="18477">MPVSDIIVRDMTLLDLEVVHAINEENVPAVGQETFDDLRAIFGVCSINLVAEIDGRVRGFCMVMPPGVDYGSPNYLYFCDRHEDFVYLDRVAITADSQGRGIGPMLYREVERRTTAPWFALEVNVQPPNEGSLRFHAREGFVEVDQLETRPGKIVSLMMKPLTT</sequence>
<dbReference type="Pfam" id="PF00583">
    <property type="entry name" value="Acetyltransf_1"/>
    <property type="match status" value="1"/>
</dbReference>
<dbReference type="InterPro" id="IPR000182">
    <property type="entry name" value="GNAT_dom"/>
</dbReference>
<dbReference type="Gene3D" id="3.40.630.30">
    <property type="match status" value="1"/>
</dbReference>
<dbReference type="SUPFAM" id="SSF55729">
    <property type="entry name" value="Acyl-CoA N-acyltransferases (Nat)"/>
    <property type="match status" value="1"/>
</dbReference>
<dbReference type="EMBL" id="CAEZTS010000273">
    <property type="protein sequence ID" value="CAB4598567.1"/>
    <property type="molecule type" value="Genomic_DNA"/>
</dbReference>
<dbReference type="InterPro" id="IPR016181">
    <property type="entry name" value="Acyl_CoA_acyltransferase"/>
</dbReference>
<reference evidence="2" key="1">
    <citation type="submission" date="2020-05" db="EMBL/GenBank/DDBJ databases">
        <authorList>
            <person name="Chiriac C."/>
            <person name="Salcher M."/>
            <person name="Ghai R."/>
            <person name="Kavagutti S V."/>
        </authorList>
    </citation>
    <scope>NUCLEOTIDE SEQUENCE</scope>
</reference>
<feature type="domain" description="N-acetyltransferase" evidence="1">
    <location>
        <begin position="6"/>
        <end position="163"/>
    </location>
</feature>
<gene>
    <name evidence="2" type="ORF">UFOPK1722_02059</name>
</gene>
<organism evidence="2">
    <name type="scientific">freshwater metagenome</name>
    <dbReference type="NCBI Taxonomy" id="449393"/>
    <lineage>
        <taxon>unclassified sequences</taxon>
        <taxon>metagenomes</taxon>
        <taxon>ecological metagenomes</taxon>
    </lineage>
</organism>
<dbReference type="GO" id="GO:0016747">
    <property type="term" value="F:acyltransferase activity, transferring groups other than amino-acyl groups"/>
    <property type="evidence" value="ECO:0007669"/>
    <property type="project" value="InterPro"/>
</dbReference>